<dbReference type="Proteomes" id="UP000682733">
    <property type="component" value="Unassembled WGS sequence"/>
</dbReference>
<feature type="non-terminal residue" evidence="1">
    <location>
        <position position="1"/>
    </location>
</feature>
<dbReference type="Proteomes" id="UP000677228">
    <property type="component" value="Unassembled WGS sequence"/>
</dbReference>
<evidence type="ECO:0000313" key="1">
    <source>
        <dbReference type="EMBL" id="CAF1523277.1"/>
    </source>
</evidence>
<name>A0A8S2FNN9_9BILA</name>
<evidence type="ECO:0000313" key="3">
    <source>
        <dbReference type="Proteomes" id="UP000677228"/>
    </source>
</evidence>
<sequence>RFLDRDKPKIRYTDTIFVRGIDFSSWLKKTVKPEDFVHVKVSMPGNEVILLEKILYDNNLILADKWEIEWSDRSNLYLTPTRIYIQMMIESHGFDSLYFTTHTDIKKVYEKKLPFVNVTKYYSWSVLNDTDVQIHYVQRPEKPPQKVI</sequence>
<reference evidence="1" key="1">
    <citation type="submission" date="2021-02" db="EMBL/GenBank/DDBJ databases">
        <authorList>
            <person name="Nowell W R."/>
        </authorList>
    </citation>
    <scope>NUCLEOTIDE SEQUENCE</scope>
</reference>
<accession>A0A8S2FNN9</accession>
<comment type="caution">
    <text evidence="1">The sequence shown here is derived from an EMBL/GenBank/DDBJ whole genome shotgun (WGS) entry which is preliminary data.</text>
</comment>
<dbReference type="AlphaFoldDB" id="A0A8S2FNN9"/>
<gene>
    <name evidence="1" type="ORF">OVA965_LOCUS37886</name>
    <name evidence="2" type="ORF">TMI583_LOCUS39014</name>
</gene>
<dbReference type="EMBL" id="CAJOBA010058683">
    <property type="protein sequence ID" value="CAF4310111.1"/>
    <property type="molecule type" value="Genomic_DNA"/>
</dbReference>
<proteinExistence type="predicted"/>
<protein>
    <submittedName>
        <fullName evidence="1">Uncharacterized protein</fullName>
    </submittedName>
</protein>
<organism evidence="1 3">
    <name type="scientific">Didymodactylos carnosus</name>
    <dbReference type="NCBI Taxonomy" id="1234261"/>
    <lineage>
        <taxon>Eukaryota</taxon>
        <taxon>Metazoa</taxon>
        <taxon>Spiralia</taxon>
        <taxon>Gnathifera</taxon>
        <taxon>Rotifera</taxon>
        <taxon>Eurotatoria</taxon>
        <taxon>Bdelloidea</taxon>
        <taxon>Philodinida</taxon>
        <taxon>Philodinidae</taxon>
        <taxon>Didymodactylos</taxon>
    </lineage>
</organism>
<dbReference type="EMBL" id="CAJNOK010036525">
    <property type="protein sequence ID" value="CAF1523277.1"/>
    <property type="molecule type" value="Genomic_DNA"/>
</dbReference>
<evidence type="ECO:0000313" key="2">
    <source>
        <dbReference type="EMBL" id="CAF4310111.1"/>
    </source>
</evidence>